<protein>
    <submittedName>
        <fullName evidence="1">Uncharacterized protein</fullName>
    </submittedName>
</protein>
<reference evidence="1" key="1">
    <citation type="submission" date="2021-01" db="EMBL/GenBank/DDBJ databases">
        <authorList>
            <consortium name="Genoscope - CEA"/>
            <person name="William W."/>
        </authorList>
    </citation>
    <scope>NUCLEOTIDE SEQUENCE</scope>
</reference>
<gene>
    <name evidence="1" type="ORF">PSON_ATCC_30995.1.T0040591</name>
</gene>
<dbReference type="AlphaFoldDB" id="A0A8S1K7N1"/>
<dbReference type="Proteomes" id="UP000692954">
    <property type="component" value="Unassembled WGS sequence"/>
</dbReference>
<evidence type="ECO:0000313" key="1">
    <source>
        <dbReference type="EMBL" id="CAD8050333.1"/>
    </source>
</evidence>
<dbReference type="EMBL" id="CAJJDN010000004">
    <property type="protein sequence ID" value="CAD8050333.1"/>
    <property type="molecule type" value="Genomic_DNA"/>
</dbReference>
<proteinExistence type="predicted"/>
<accession>A0A8S1K7N1</accession>
<keyword evidence="2" id="KW-1185">Reference proteome</keyword>
<sequence length="163" mass="19083">MPNFLTSQEPLFEMDQGKNPKIALNSLINIFLPFNNFNIQQFQQLGLSQIDQLILQQQIAFQSYLKIAFGLIINVKGNNFIMLRLITYIQTQITWQLHCKNRMKMRNCNSLFGRDIYNSANLSSFQSWKSLWKLLLSQASEILKECNKEIEIDICMIKNQLNT</sequence>
<name>A0A8S1K7N1_9CILI</name>
<evidence type="ECO:0000313" key="2">
    <source>
        <dbReference type="Proteomes" id="UP000692954"/>
    </source>
</evidence>
<comment type="caution">
    <text evidence="1">The sequence shown here is derived from an EMBL/GenBank/DDBJ whole genome shotgun (WGS) entry which is preliminary data.</text>
</comment>
<organism evidence="1 2">
    <name type="scientific">Paramecium sonneborni</name>
    <dbReference type="NCBI Taxonomy" id="65129"/>
    <lineage>
        <taxon>Eukaryota</taxon>
        <taxon>Sar</taxon>
        <taxon>Alveolata</taxon>
        <taxon>Ciliophora</taxon>
        <taxon>Intramacronucleata</taxon>
        <taxon>Oligohymenophorea</taxon>
        <taxon>Peniculida</taxon>
        <taxon>Parameciidae</taxon>
        <taxon>Paramecium</taxon>
    </lineage>
</organism>